<dbReference type="InterPro" id="IPR031803">
    <property type="entry name" value="BAT_GAF/HTH-assoc"/>
</dbReference>
<dbReference type="InterPro" id="IPR013324">
    <property type="entry name" value="RNA_pol_sigma_r3/r4-like"/>
</dbReference>
<feature type="domain" description="HTH bat-type" evidence="3">
    <location>
        <begin position="157"/>
        <end position="208"/>
    </location>
</feature>
<comment type="caution">
    <text evidence="5">The sequence shown here is derived from an EMBL/GenBank/DDBJ whole genome shotgun (WGS) entry which is preliminary data.</text>
</comment>
<evidence type="ECO:0000313" key="6">
    <source>
        <dbReference type="Proteomes" id="UP001596406"/>
    </source>
</evidence>
<dbReference type="AlphaFoldDB" id="A0ABD5U9I0"/>
<dbReference type="InterPro" id="IPR036388">
    <property type="entry name" value="WH-like_DNA-bd_sf"/>
</dbReference>
<evidence type="ECO:0000256" key="1">
    <source>
        <dbReference type="ARBA" id="ARBA00023015"/>
    </source>
</evidence>
<dbReference type="Proteomes" id="UP001596406">
    <property type="component" value="Unassembled WGS sequence"/>
</dbReference>
<evidence type="ECO:0000256" key="2">
    <source>
        <dbReference type="ARBA" id="ARBA00023163"/>
    </source>
</evidence>
<dbReference type="Pfam" id="PF04967">
    <property type="entry name" value="HTH_10"/>
    <property type="match status" value="1"/>
</dbReference>
<dbReference type="Pfam" id="PF15915">
    <property type="entry name" value="BAT"/>
    <property type="match status" value="1"/>
</dbReference>
<dbReference type="PANTHER" id="PTHR34236">
    <property type="entry name" value="DIMETHYL SULFOXIDE REDUCTASE TRANSCRIPTIONAL ACTIVATOR"/>
    <property type="match status" value="1"/>
</dbReference>
<organism evidence="5 6">
    <name type="scientific">Halomarina ordinaria</name>
    <dbReference type="NCBI Taxonomy" id="3033939"/>
    <lineage>
        <taxon>Archaea</taxon>
        <taxon>Methanobacteriati</taxon>
        <taxon>Methanobacteriota</taxon>
        <taxon>Stenosarchaea group</taxon>
        <taxon>Halobacteria</taxon>
        <taxon>Halobacteriales</taxon>
        <taxon>Natronomonadaceae</taxon>
        <taxon>Halomarina</taxon>
    </lineage>
</organism>
<dbReference type="PANTHER" id="PTHR34236:SF1">
    <property type="entry name" value="DIMETHYL SULFOXIDE REDUCTASE TRANSCRIPTIONAL ACTIVATOR"/>
    <property type="match status" value="1"/>
</dbReference>
<dbReference type="InterPro" id="IPR007050">
    <property type="entry name" value="HTH_bacterioopsin"/>
</dbReference>
<gene>
    <name evidence="5" type="ORF">ACFQHK_11425</name>
</gene>
<evidence type="ECO:0000259" key="4">
    <source>
        <dbReference type="Pfam" id="PF15915"/>
    </source>
</evidence>
<accession>A0ABD5U9I0</accession>
<dbReference type="RefSeq" id="WP_304448785.1">
    <property type="nucleotide sequence ID" value="NZ_JARRAH010000001.1"/>
</dbReference>
<sequence length="222" mass="25109">MSVIAELRIPATAFELGRTLDVRSGTALELESVVPLGDSAVPFVWMYRVDDRTGAAERGSAVSRDDDCLEPVDVYDDRALYAVEWNLDTDDVFSAVRAEEGHVLRATAVPDRWTFKFRFPDHESLSAFRRHCRSERIPLEVLRVRSPETPGRPRFGLTDRQRETLSLAVQRGYYAIPRQCTTIELAETLGISDQAVTERLRRAIVALVEDTLGADERDGWRD</sequence>
<evidence type="ECO:0000259" key="3">
    <source>
        <dbReference type="Pfam" id="PF04967"/>
    </source>
</evidence>
<dbReference type="Gene3D" id="1.10.10.10">
    <property type="entry name" value="Winged helix-like DNA-binding domain superfamily/Winged helix DNA-binding domain"/>
    <property type="match status" value="1"/>
</dbReference>
<protein>
    <submittedName>
        <fullName evidence="5">Helix-turn-helix domain-containing protein</fullName>
    </submittedName>
</protein>
<dbReference type="EMBL" id="JBHSXM010000001">
    <property type="protein sequence ID" value="MFC6837115.1"/>
    <property type="molecule type" value="Genomic_DNA"/>
</dbReference>
<keyword evidence="6" id="KW-1185">Reference proteome</keyword>
<name>A0ABD5U9I0_9EURY</name>
<keyword evidence="2" id="KW-0804">Transcription</keyword>
<dbReference type="SUPFAM" id="SSF88659">
    <property type="entry name" value="Sigma3 and sigma4 domains of RNA polymerase sigma factors"/>
    <property type="match status" value="1"/>
</dbReference>
<keyword evidence="1" id="KW-0805">Transcription regulation</keyword>
<proteinExistence type="predicted"/>
<reference evidence="5 6" key="1">
    <citation type="journal article" date="2019" name="Int. J. Syst. Evol. Microbiol.">
        <title>The Global Catalogue of Microorganisms (GCM) 10K type strain sequencing project: providing services to taxonomists for standard genome sequencing and annotation.</title>
        <authorList>
            <consortium name="The Broad Institute Genomics Platform"/>
            <consortium name="The Broad Institute Genome Sequencing Center for Infectious Disease"/>
            <person name="Wu L."/>
            <person name="Ma J."/>
        </authorList>
    </citation>
    <scope>NUCLEOTIDE SEQUENCE [LARGE SCALE GENOMIC DNA]</scope>
    <source>
        <strain evidence="5 6">PSRA2</strain>
    </source>
</reference>
<feature type="domain" description="Bacterioopsin transcriptional activator GAF and HTH associated" evidence="4">
    <location>
        <begin position="7"/>
        <end position="152"/>
    </location>
</feature>
<evidence type="ECO:0000313" key="5">
    <source>
        <dbReference type="EMBL" id="MFC6837115.1"/>
    </source>
</evidence>